<dbReference type="AlphaFoldDB" id="F4RSP5"/>
<feature type="signal peptide" evidence="1">
    <location>
        <begin position="1"/>
        <end position="21"/>
    </location>
</feature>
<name>F4RSP5_MELLP</name>
<dbReference type="EMBL" id="GL883117">
    <property type="protein sequence ID" value="EGG04637.1"/>
    <property type="molecule type" value="Genomic_DNA"/>
</dbReference>
<proteinExistence type="predicted"/>
<organism evidence="3">
    <name type="scientific">Melampsora larici-populina (strain 98AG31 / pathotype 3-4-7)</name>
    <name type="common">Poplar leaf rust fungus</name>
    <dbReference type="NCBI Taxonomy" id="747676"/>
    <lineage>
        <taxon>Eukaryota</taxon>
        <taxon>Fungi</taxon>
        <taxon>Dikarya</taxon>
        <taxon>Basidiomycota</taxon>
        <taxon>Pucciniomycotina</taxon>
        <taxon>Pucciniomycetes</taxon>
        <taxon>Pucciniales</taxon>
        <taxon>Melampsoraceae</taxon>
        <taxon>Melampsora</taxon>
    </lineage>
</organism>
<keyword evidence="1" id="KW-0732">Signal</keyword>
<dbReference type="KEGG" id="mlr:MELLADRAFT_124544"/>
<sequence>MMTKLFLSTIFCSILVSYVSSIFTAEKMKAMDDTADYVTQFMKHQWNDPEASFNSWMAPDVIVKFKGKEIEKKYFLDDAKAFRYEHIVKEPFERVVEESGLIRRWKKGNKVLSFKFNGDHISNNIKIVEIEIPGIYSNTP</sequence>
<protein>
    <submittedName>
        <fullName evidence="2">Secreted protein</fullName>
    </submittedName>
</protein>
<dbReference type="Proteomes" id="UP000001072">
    <property type="component" value="Unassembled WGS sequence"/>
</dbReference>
<evidence type="ECO:0000256" key="1">
    <source>
        <dbReference type="SAM" id="SignalP"/>
    </source>
</evidence>
<gene>
    <name evidence="2" type="ORF">MELLADRAFT_124544</name>
</gene>
<dbReference type="HOGENOM" id="CLU_1835588_0_0_1"/>
<reference evidence="3" key="1">
    <citation type="journal article" date="2011" name="Proc. Natl. Acad. Sci. U.S.A.">
        <title>Obligate biotrophy features unraveled by the genomic analysis of rust fungi.</title>
        <authorList>
            <person name="Duplessis S."/>
            <person name="Cuomo C.A."/>
            <person name="Lin Y.-C."/>
            <person name="Aerts A."/>
            <person name="Tisserant E."/>
            <person name="Veneault-Fourrey C."/>
            <person name="Joly D.L."/>
            <person name="Hacquard S."/>
            <person name="Amselem J."/>
            <person name="Cantarel B.L."/>
            <person name="Chiu R."/>
            <person name="Coutinho P.M."/>
            <person name="Feau N."/>
            <person name="Field M."/>
            <person name="Frey P."/>
            <person name="Gelhaye E."/>
            <person name="Goldberg J."/>
            <person name="Grabherr M.G."/>
            <person name="Kodira C.D."/>
            <person name="Kohler A."/>
            <person name="Kuees U."/>
            <person name="Lindquist E.A."/>
            <person name="Lucas S.M."/>
            <person name="Mago R."/>
            <person name="Mauceli E."/>
            <person name="Morin E."/>
            <person name="Murat C."/>
            <person name="Pangilinan J.L."/>
            <person name="Park R."/>
            <person name="Pearson M."/>
            <person name="Quesneville H."/>
            <person name="Rouhier N."/>
            <person name="Sakthikumar S."/>
            <person name="Salamov A.A."/>
            <person name="Schmutz J."/>
            <person name="Selles B."/>
            <person name="Shapiro H."/>
            <person name="Tanguay P."/>
            <person name="Tuskan G.A."/>
            <person name="Henrissat B."/>
            <person name="Van de Peer Y."/>
            <person name="Rouze P."/>
            <person name="Ellis J.G."/>
            <person name="Dodds P.N."/>
            <person name="Schein J.E."/>
            <person name="Zhong S."/>
            <person name="Hamelin R.C."/>
            <person name="Grigoriev I.V."/>
            <person name="Szabo L.J."/>
            <person name="Martin F."/>
        </authorList>
    </citation>
    <scope>NUCLEOTIDE SEQUENCE [LARGE SCALE GENOMIC DNA]</scope>
    <source>
        <strain evidence="3">98AG31 / pathotype 3-4-7</strain>
    </source>
</reference>
<dbReference type="VEuPathDB" id="FungiDB:MELLADRAFT_124544"/>
<dbReference type="RefSeq" id="XP_007412076.1">
    <property type="nucleotide sequence ID" value="XM_007412014.1"/>
</dbReference>
<evidence type="ECO:0000313" key="3">
    <source>
        <dbReference type="Proteomes" id="UP000001072"/>
    </source>
</evidence>
<dbReference type="GeneID" id="18926831"/>
<accession>F4RSP5</accession>
<keyword evidence="3" id="KW-1185">Reference proteome</keyword>
<dbReference type="InParanoid" id="F4RSP5"/>
<feature type="chain" id="PRO_5003321758" evidence="1">
    <location>
        <begin position="22"/>
        <end position="140"/>
    </location>
</feature>
<evidence type="ECO:0000313" key="2">
    <source>
        <dbReference type="EMBL" id="EGG04637.1"/>
    </source>
</evidence>